<accession>A0A2H9U1D3</accession>
<dbReference type="InterPro" id="IPR028281">
    <property type="entry name" value="Sirohaem_synthase_central"/>
</dbReference>
<dbReference type="InterPro" id="IPR000878">
    <property type="entry name" value="4pyrrol_Mease"/>
</dbReference>
<dbReference type="NCBIfam" id="NF004790">
    <property type="entry name" value="PRK06136.1"/>
    <property type="match status" value="1"/>
</dbReference>
<dbReference type="Gene3D" id="3.40.1010.10">
    <property type="entry name" value="Cobalt-precorrin-4 Transmethylase, Domain 1"/>
    <property type="match status" value="1"/>
</dbReference>
<feature type="domain" description="Tetrapyrrole methylase" evidence="19">
    <location>
        <begin position="216"/>
        <end position="426"/>
    </location>
</feature>
<keyword evidence="4 16" id="KW-0169">Cobalamin biosynthesis</keyword>
<dbReference type="HAMAP" id="MF_01646">
    <property type="entry name" value="Siroheme_synth"/>
    <property type="match status" value="1"/>
</dbReference>
<evidence type="ECO:0000259" key="19">
    <source>
        <dbReference type="Pfam" id="PF00590"/>
    </source>
</evidence>
<comment type="catalytic activity">
    <reaction evidence="14 16">
        <text>precorrin-2 + NAD(+) = sirohydrochlorin + NADH + 2 H(+)</text>
        <dbReference type="Rhea" id="RHEA:15613"/>
        <dbReference type="ChEBI" id="CHEBI:15378"/>
        <dbReference type="ChEBI" id="CHEBI:57540"/>
        <dbReference type="ChEBI" id="CHEBI:57945"/>
        <dbReference type="ChEBI" id="CHEBI:58351"/>
        <dbReference type="ChEBI" id="CHEBI:58827"/>
        <dbReference type="EC" id="1.3.1.76"/>
    </reaction>
</comment>
<dbReference type="AlphaFoldDB" id="A0A2H9U1D3"/>
<dbReference type="Gene3D" id="1.10.8.210">
    <property type="entry name" value="Sirohaem synthase, dimerisation domain"/>
    <property type="match status" value="1"/>
</dbReference>
<organism evidence="22 23">
    <name type="scientific">Aeromonas cavernicola</name>
    <dbReference type="NCBI Taxonomy" id="1006623"/>
    <lineage>
        <taxon>Bacteria</taxon>
        <taxon>Pseudomonadati</taxon>
        <taxon>Pseudomonadota</taxon>
        <taxon>Gammaproteobacteria</taxon>
        <taxon>Aeromonadales</taxon>
        <taxon>Aeromonadaceae</taxon>
        <taxon>Aeromonas</taxon>
    </lineage>
</organism>
<evidence type="ECO:0000256" key="14">
    <source>
        <dbReference type="ARBA" id="ARBA00047561"/>
    </source>
</evidence>
<comment type="pathway">
    <text evidence="15 16">Cofactor biosynthesis; adenosylcobalamin biosynthesis; precorrin-2 from uroporphyrinogen III: step 1/1.</text>
</comment>
<dbReference type="UniPathway" id="UPA00148">
    <property type="reaction ID" value="UER00211"/>
</dbReference>
<dbReference type="Gene3D" id="3.40.50.720">
    <property type="entry name" value="NAD(P)-binding Rossmann-like Domain"/>
    <property type="match status" value="1"/>
</dbReference>
<dbReference type="OrthoDB" id="9815856at2"/>
<dbReference type="NCBIfam" id="TIGR01470">
    <property type="entry name" value="cysG_Nterm"/>
    <property type="match status" value="1"/>
</dbReference>
<feature type="binding site" evidence="16">
    <location>
        <position position="410"/>
    </location>
    <ligand>
        <name>S-adenosyl-L-methionine</name>
        <dbReference type="ChEBI" id="CHEBI:59789"/>
    </ligand>
</feature>
<keyword evidence="9 16" id="KW-0520">NAD</keyword>
<keyword evidence="23" id="KW-1185">Reference proteome</keyword>
<feature type="region of interest" description="Uroporphyrinogen-III C-methyltransferase" evidence="16">
    <location>
        <begin position="214"/>
        <end position="483"/>
    </location>
</feature>
<evidence type="ECO:0000256" key="5">
    <source>
        <dbReference type="ARBA" id="ARBA00022603"/>
    </source>
</evidence>
<comment type="catalytic activity">
    <reaction evidence="16">
        <text>siroheme + 2 H(+) = sirohydrochlorin + Fe(2+)</text>
        <dbReference type="Rhea" id="RHEA:24360"/>
        <dbReference type="ChEBI" id="CHEBI:15378"/>
        <dbReference type="ChEBI" id="CHEBI:29033"/>
        <dbReference type="ChEBI" id="CHEBI:58351"/>
        <dbReference type="ChEBI" id="CHEBI:60052"/>
        <dbReference type="EC" id="4.99.1.4"/>
    </reaction>
</comment>
<dbReference type="PANTHER" id="PTHR45790">
    <property type="entry name" value="SIROHEME SYNTHASE-RELATED"/>
    <property type="match status" value="1"/>
</dbReference>
<dbReference type="PROSITE" id="PS00840">
    <property type="entry name" value="SUMT_2"/>
    <property type="match status" value="1"/>
</dbReference>
<dbReference type="FunFam" id="3.40.1010.10:FF:000001">
    <property type="entry name" value="Siroheme synthase"/>
    <property type="match status" value="1"/>
</dbReference>
<evidence type="ECO:0000256" key="7">
    <source>
        <dbReference type="ARBA" id="ARBA00022691"/>
    </source>
</evidence>
<evidence type="ECO:0000313" key="22">
    <source>
        <dbReference type="EMBL" id="PJG57824.1"/>
    </source>
</evidence>
<comment type="pathway">
    <text evidence="16">Cofactor biosynthesis; adenosylcobalamin biosynthesis; sirohydrochlorin from precorrin-2: step 1/1.</text>
</comment>
<comment type="similarity">
    <text evidence="16">In the C-terminal section; belongs to the precorrin methyltransferase family.</text>
</comment>
<comment type="caution">
    <text evidence="22">The sequence shown here is derived from an EMBL/GenBank/DDBJ whole genome shotgun (WGS) entry which is preliminary data.</text>
</comment>
<feature type="binding site" evidence="16">
    <location>
        <begin position="329"/>
        <end position="330"/>
    </location>
    <ligand>
        <name>S-adenosyl-L-methionine</name>
        <dbReference type="ChEBI" id="CHEBI:59789"/>
    </ligand>
</feature>
<evidence type="ECO:0000256" key="10">
    <source>
        <dbReference type="ARBA" id="ARBA00023239"/>
    </source>
</evidence>
<keyword evidence="6 16" id="KW-0808">Transferase</keyword>
<dbReference type="GO" id="GO:0043115">
    <property type="term" value="F:precorrin-2 dehydrogenase activity"/>
    <property type="evidence" value="ECO:0007669"/>
    <property type="project" value="UniProtKB-UniRule"/>
</dbReference>
<comment type="pathway">
    <text evidence="16">Porphyrin-containing compound metabolism; siroheme biosynthesis; siroheme from sirohydrochlorin: step 1/1.</text>
</comment>
<keyword evidence="5 16" id="KW-0489">Methyltransferase</keyword>
<dbReference type="Pfam" id="PF14824">
    <property type="entry name" value="Sirohm_synth_M"/>
    <property type="match status" value="1"/>
</dbReference>
<comment type="pathway">
    <text evidence="13 16">Porphyrin-containing compound metabolism; siroheme biosynthesis; precorrin-2 from uroporphyrinogen III: step 1/1.</text>
</comment>
<dbReference type="PANTHER" id="PTHR45790:SF1">
    <property type="entry name" value="SIROHEME SYNTHASE"/>
    <property type="match status" value="1"/>
</dbReference>
<feature type="binding site" evidence="16">
    <location>
        <position position="223"/>
    </location>
    <ligand>
        <name>S-adenosyl-L-methionine</name>
        <dbReference type="ChEBI" id="CHEBI:59789"/>
    </ligand>
</feature>
<dbReference type="InterPro" id="IPR019478">
    <property type="entry name" value="Sirohaem_synthase_dimer_dom"/>
</dbReference>
<dbReference type="NCBIfam" id="TIGR01469">
    <property type="entry name" value="cobA_cysG_Cterm"/>
    <property type="match status" value="1"/>
</dbReference>
<dbReference type="PIRSF" id="PIRSF036426">
    <property type="entry name" value="Sirohaem_synth"/>
    <property type="match status" value="1"/>
</dbReference>
<evidence type="ECO:0000256" key="4">
    <source>
        <dbReference type="ARBA" id="ARBA00022573"/>
    </source>
</evidence>
<sequence>MDYLPMFAKLDGRPVLLVGGGEVALRKARLLLAAGARLTLVSPELEPEFAEFAGRFTHLAARFTPAHLAGQILVVAATDNLEVNALVYQSANQLGLFVNVVDDPKRSSFIFPSIIDRSPLMVAVSSGGKAPVLVRLLRERLESLLPRHLGGLTELSGRVRDKAKRVLSSLSDRRRFWERAFASNQLAGLIEKQDWQGAEQWLSDGLDNANSEVGEVVLVGAGPGDPGLLTLKALQQIQQAEVVLYDQLVSAEILDLVRRDATLVSVGKKAGAHSVPQEETNRLLVEYAKAGNRVVRLKGGDPFMFGRGGEELEVLADEGIPFSVVPGITAAAGATAYAGIPLTHRDYAQSAVFITGHCQQEGKEPDWQQLAATNQTLVIYMGLMRSEHIQQQLVSHGRRSATPIAIIERGTTARQRVLTGTLAELAELAKQAVSPSLIVIGEVVALRQQLAWFGENSGEQFGKYGSRADQDLNSSDLKLVNLA</sequence>
<dbReference type="SUPFAM" id="SSF51735">
    <property type="entry name" value="NAD(P)-binding Rossmann-fold domains"/>
    <property type="match status" value="1"/>
</dbReference>
<keyword evidence="10 16" id="KW-0456">Lyase</keyword>
<feature type="active site" description="Proton acceptor" evidence="16 17">
    <location>
        <position position="246"/>
    </location>
</feature>
<dbReference type="InterPro" id="IPR003043">
    <property type="entry name" value="Uropor_MeTrfase_CS"/>
</dbReference>
<evidence type="ECO:0000256" key="16">
    <source>
        <dbReference type="HAMAP-Rule" id="MF_01646"/>
    </source>
</evidence>
<comment type="function">
    <text evidence="16">Multifunctional enzyme that catalyzes the SAM-dependent methylations of uroporphyrinogen III at position C-2 and C-7 to form precorrin-2 via precorrin-1. Then it catalyzes the NAD-dependent ring dehydrogenation of precorrin-2 to yield sirohydrochlorin. Finally, it catalyzes the ferrochelation of sirohydrochlorin to yield siroheme.</text>
</comment>
<dbReference type="InterPro" id="IPR036291">
    <property type="entry name" value="NAD(P)-bd_dom_sf"/>
</dbReference>
<dbReference type="Pfam" id="PF00590">
    <property type="entry name" value="TP_methylase"/>
    <property type="match status" value="1"/>
</dbReference>
<keyword evidence="11 16" id="KW-0627">Porphyrin biosynthesis</keyword>
<dbReference type="InterPro" id="IPR014777">
    <property type="entry name" value="4pyrrole_Mease_sub1"/>
</dbReference>
<evidence type="ECO:0000256" key="15">
    <source>
        <dbReference type="ARBA" id="ARBA00060548"/>
    </source>
</evidence>
<comment type="similarity">
    <text evidence="16">In the N-terminal section; belongs to the precorrin-2 dehydrogenase / sirohydrochlorin ferrochelatase family.</text>
</comment>
<keyword evidence="12 16" id="KW-0511">Multifunctional enzyme</keyword>
<dbReference type="Pfam" id="PF13241">
    <property type="entry name" value="NAD_binding_7"/>
    <property type="match status" value="1"/>
</dbReference>
<dbReference type="Gene3D" id="3.30.160.110">
    <property type="entry name" value="Siroheme synthase, domain 2"/>
    <property type="match status" value="1"/>
</dbReference>
<dbReference type="EC" id="4.99.1.4" evidence="16"/>
<dbReference type="Proteomes" id="UP000235861">
    <property type="component" value="Unassembled WGS sequence"/>
</dbReference>
<reference evidence="22 23" key="1">
    <citation type="submission" date="2017-11" db="EMBL/GenBank/DDBJ databases">
        <title>Draft genome sequence of environmental isolate Aeromonas cavernicola sp. nov. MDC 2508.</title>
        <authorList>
            <person name="Colston S.M."/>
            <person name="Navarro A."/>
            <person name="Martinez-Murcia A.J."/>
            <person name="Graf J."/>
        </authorList>
    </citation>
    <scope>NUCLEOTIDE SEQUENCE [LARGE SCALE GENOMIC DNA]</scope>
    <source>
        <strain evidence="22 23">MDC 2508</strain>
    </source>
</reference>
<evidence type="ECO:0000256" key="18">
    <source>
        <dbReference type="RuleBase" id="RU003960"/>
    </source>
</evidence>
<dbReference type="PROSITE" id="PS00839">
    <property type="entry name" value="SUMT_1"/>
    <property type="match status" value="1"/>
</dbReference>
<protein>
    <recommendedName>
        <fullName evidence="16">Siroheme synthase</fullName>
    </recommendedName>
    <domain>
        <recommendedName>
            <fullName evidence="16">Uroporphyrinogen-III C-methyltransferase</fullName>
            <shortName evidence="16">Urogen III methylase</shortName>
            <ecNumber evidence="16">2.1.1.107</ecNumber>
        </recommendedName>
        <alternativeName>
            <fullName evidence="16">SUMT</fullName>
        </alternativeName>
        <alternativeName>
            <fullName evidence="16">Uroporphyrinogen III methylase</fullName>
            <shortName evidence="16">UROM</shortName>
        </alternativeName>
    </domain>
    <domain>
        <recommendedName>
            <fullName evidence="16">Precorrin-2 dehydrogenase</fullName>
            <ecNumber evidence="16">1.3.1.76</ecNumber>
        </recommendedName>
    </domain>
    <domain>
        <recommendedName>
            <fullName evidence="16">Sirohydrochlorin ferrochelatase</fullName>
            <ecNumber evidence="16">4.99.1.4</ecNumber>
        </recommendedName>
    </domain>
</protein>
<feature type="active site" description="Proton donor" evidence="16 17">
    <location>
        <position position="268"/>
    </location>
</feature>
<evidence type="ECO:0000256" key="9">
    <source>
        <dbReference type="ARBA" id="ARBA00023027"/>
    </source>
</evidence>
<feature type="modified residue" description="Phosphoserine" evidence="16">
    <location>
        <position position="126"/>
    </location>
</feature>
<dbReference type="GO" id="GO:0004851">
    <property type="term" value="F:uroporphyrin-III C-methyltransferase activity"/>
    <property type="evidence" value="ECO:0007669"/>
    <property type="project" value="UniProtKB-UniRule"/>
</dbReference>
<dbReference type="InterPro" id="IPR006367">
    <property type="entry name" value="Sirohaem_synthase_N"/>
</dbReference>
<dbReference type="SUPFAM" id="SSF53790">
    <property type="entry name" value="Tetrapyrrole methylase"/>
    <property type="match status" value="1"/>
</dbReference>
<keyword evidence="8 16" id="KW-0560">Oxidoreductase</keyword>
<dbReference type="Pfam" id="PF10414">
    <property type="entry name" value="CysG_dimeriser"/>
    <property type="match status" value="1"/>
</dbReference>
<dbReference type="GO" id="GO:0009236">
    <property type="term" value="P:cobalamin biosynthetic process"/>
    <property type="evidence" value="ECO:0007669"/>
    <property type="project" value="UniProtKB-UniRule"/>
</dbReference>
<dbReference type="EC" id="1.3.1.76" evidence="16"/>
<evidence type="ECO:0000313" key="23">
    <source>
        <dbReference type="Proteomes" id="UP000235861"/>
    </source>
</evidence>
<dbReference type="GO" id="GO:0051287">
    <property type="term" value="F:NAD binding"/>
    <property type="evidence" value="ECO:0007669"/>
    <property type="project" value="InterPro"/>
</dbReference>
<comment type="caution">
    <text evidence="16">Lacks conserved residue(s) required for the propagation of feature annotation.</text>
</comment>
<evidence type="ECO:0000259" key="20">
    <source>
        <dbReference type="Pfam" id="PF10414"/>
    </source>
</evidence>
<dbReference type="NCBIfam" id="NF007922">
    <property type="entry name" value="PRK10637.1"/>
    <property type="match status" value="1"/>
</dbReference>
<keyword evidence="3 16" id="KW-0597">Phosphoprotein</keyword>
<evidence type="ECO:0000259" key="21">
    <source>
        <dbReference type="Pfam" id="PF14824"/>
    </source>
</evidence>
<comment type="catalytic activity">
    <reaction evidence="16">
        <text>uroporphyrinogen III + 2 S-adenosyl-L-methionine = precorrin-2 + 2 S-adenosyl-L-homocysteine + H(+)</text>
        <dbReference type="Rhea" id="RHEA:32459"/>
        <dbReference type="ChEBI" id="CHEBI:15378"/>
        <dbReference type="ChEBI" id="CHEBI:57308"/>
        <dbReference type="ChEBI" id="CHEBI:57856"/>
        <dbReference type="ChEBI" id="CHEBI:58827"/>
        <dbReference type="ChEBI" id="CHEBI:59789"/>
        <dbReference type="EC" id="2.1.1.107"/>
    </reaction>
</comment>
<evidence type="ECO:0000256" key="17">
    <source>
        <dbReference type="PIRSR" id="PIRSR036426-1"/>
    </source>
</evidence>
<evidence type="ECO:0000256" key="2">
    <source>
        <dbReference type="ARBA" id="ARBA00005879"/>
    </source>
</evidence>
<dbReference type="InterPro" id="IPR014776">
    <property type="entry name" value="4pyrrole_Mease_sub2"/>
</dbReference>
<dbReference type="Gene3D" id="3.30.950.10">
    <property type="entry name" value="Methyltransferase, Cobalt-precorrin-4 Transmethylase, Domain 2"/>
    <property type="match status" value="1"/>
</dbReference>
<evidence type="ECO:0000256" key="12">
    <source>
        <dbReference type="ARBA" id="ARBA00023268"/>
    </source>
</evidence>
<dbReference type="CDD" id="cd11642">
    <property type="entry name" value="SUMT"/>
    <property type="match status" value="1"/>
</dbReference>
<feature type="domain" description="Sirohaem synthase dimerisation" evidence="20">
    <location>
        <begin position="148"/>
        <end position="204"/>
    </location>
</feature>
<dbReference type="GO" id="GO:0019354">
    <property type="term" value="P:siroheme biosynthetic process"/>
    <property type="evidence" value="ECO:0007669"/>
    <property type="project" value="UniProtKB-UniRule"/>
</dbReference>
<dbReference type="InterPro" id="IPR037115">
    <property type="entry name" value="Sirohaem_synt_dimer_dom_sf"/>
</dbReference>
<dbReference type="SUPFAM" id="SSF75615">
    <property type="entry name" value="Siroheme synthase middle domains-like"/>
    <property type="match status" value="1"/>
</dbReference>
<dbReference type="FunFam" id="3.30.160.110:FF:000001">
    <property type="entry name" value="Siroheme synthase"/>
    <property type="match status" value="1"/>
</dbReference>
<dbReference type="GO" id="GO:0051266">
    <property type="term" value="F:sirohydrochlorin ferrochelatase activity"/>
    <property type="evidence" value="ECO:0007669"/>
    <property type="project" value="UniProtKB-EC"/>
</dbReference>
<dbReference type="InterPro" id="IPR006366">
    <property type="entry name" value="CobA/CysG_C"/>
</dbReference>
<feature type="binding site" evidence="16">
    <location>
        <position position="381"/>
    </location>
    <ligand>
        <name>S-adenosyl-L-methionine</name>
        <dbReference type="ChEBI" id="CHEBI:59789"/>
    </ligand>
</feature>
<evidence type="ECO:0000256" key="1">
    <source>
        <dbReference type="ARBA" id="ARBA00005010"/>
    </source>
</evidence>
<comment type="similarity">
    <text evidence="2 18">Belongs to the precorrin methyltransferase family.</text>
</comment>
<dbReference type="RefSeq" id="WP_100295055.1">
    <property type="nucleotide sequence ID" value="NZ_PGGC01000165.1"/>
</dbReference>
<dbReference type="EC" id="2.1.1.107" evidence="16"/>
<evidence type="ECO:0000256" key="8">
    <source>
        <dbReference type="ARBA" id="ARBA00023002"/>
    </source>
</evidence>
<feature type="binding site" evidence="16">
    <location>
        <begin position="22"/>
        <end position="23"/>
    </location>
    <ligand>
        <name>NAD(+)</name>
        <dbReference type="ChEBI" id="CHEBI:57540"/>
    </ligand>
</feature>
<evidence type="ECO:0000256" key="6">
    <source>
        <dbReference type="ARBA" id="ARBA00022679"/>
    </source>
</evidence>
<keyword evidence="7 16" id="KW-0949">S-adenosyl-L-methionine</keyword>
<proteinExistence type="inferred from homology"/>
<gene>
    <name evidence="22" type="primary">cobA</name>
    <name evidence="16" type="synonym">cysG</name>
    <name evidence="22" type="ORF">CUC53_15995</name>
</gene>
<feature type="binding site" evidence="16">
    <location>
        <begin position="299"/>
        <end position="301"/>
    </location>
    <ligand>
        <name>S-adenosyl-L-methionine</name>
        <dbReference type="ChEBI" id="CHEBI:59789"/>
    </ligand>
</feature>
<evidence type="ECO:0000256" key="11">
    <source>
        <dbReference type="ARBA" id="ARBA00023244"/>
    </source>
</evidence>
<dbReference type="EMBL" id="PGGC01000165">
    <property type="protein sequence ID" value="PJG57824.1"/>
    <property type="molecule type" value="Genomic_DNA"/>
</dbReference>
<dbReference type="FunFam" id="3.30.950.10:FF:000001">
    <property type="entry name" value="Siroheme synthase"/>
    <property type="match status" value="1"/>
</dbReference>
<evidence type="ECO:0000256" key="3">
    <source>
        <dbReference type="ARBA" id="ARBA00022553"/>
    </source>
</evidence>
<name>A0A2H9U1D3_9GAMM</name>
<dbReference type="InterPro" id="IPR050161">
    <property type="entry name" value="Siro_Cobalamin_biosynth"/>
</dbReference>
<comment type="pathway">
    <text evidence="1 16">Porphyrin-containing compound metabolism; siroheme biosynthesis; sirohydrochlorin from precorrin-2: step 1/1.</text>
</comment>
<dbReference type="InterPro" id="IPR012409">
    <property type="entry name" value="Sirohaem_synth"/>
</dbReference>
<dbReference type="InterPro" id="IPR035996">
    <property type="entry name" value="4pyrrol_Methylase_sf"/>
</dbReference>
<feature type="binding site" evidence="16">
    <location>
        <begin position="43"/>
        <end position="44"/>
    </location>
    <ligand>
        <name>NAD(+)</name>
        <dbReference type="ChEBI" id="CHEBI:57540"/>
    </ligand>
</feature>
<dbReference type="GO" id="GO:0032259">
    <property type="term" value="P:methylation"/>
    <property type="evidence" value="ECO:0007669"/>
    <property type="project" value="UniProtKB-KW"/>
</dbReference>
<dbReference type="UniPathway" id="UPA00262">
    <property type="reaction ID" value="UER00211"/>
</dbReference>
<feature type="domain" description="Siroheme synthase central" evidence="21">
    <location>
        <begin position="117"/>
        <end position="143"/>
    </location>
</feature>
<evidence type="ECO:0000256" key="13">
    <source>
        <dbReference type="ARBA" id="ARBA00025705"/>
    </source>
</evidence>
<feature type="region of interest" description="Precorrin-2 dehydrogenase / sirohydrochlorin ferrochelatase" evidence="16">
    <location>
        <begin position="1"/>
        <end position="202"/>
    </location>
</feature>